<dbReference type="HOGENOM" id="CLU_1920534_0_0_1"/>
<reference evidence="2" key="2">
    <citation type="submission" date="2015-06" db="UniProtKB">
        <authorList>
            <consortium name="EnsemblPlants"/>
        </authorList>
    </citation>
    <scope>IDENTIFICATION</scope>
</reference>
<organism evidence="2 3">
    <name type="scientific">Oryza rufipogon</name>
    <name type="common">Brownbeard rice</name>
    <name type="synonym">Asian wild rice</name>
    <dbReference type="NCBI Taxonomy" id="4529"/>
    <lineage>
        <taxon>Eukaryota</taxon>
        <taxon>Viridiplantae</taxon>
        <taxon>Streptophyta</taxon>
        <taxon>Embryophyta</taxon>
        <taxon>Tracheophyta</taxon>
        <taxon>Spermatophyta</taxon>
        <taxon>Magnoliopsida</taxon>
        <taxon>Liliopsida</taxon>
        <taxon>Poales</taxon>
        <taxon>Poaceae</taxon>
        <taxon>BOP clade</taxon>
        <taxon>Oryzoideae</taxon>
        <taxon>Oryzeae</taxon>
        <taxon>Oryzinae</taxon>
        <taxon>Oryza</taxon>
    </lineage>
</organism>
<protein>
    <submittedName>
        <fullName evidence="2">Uncharacterized protein</fullName>
    </submittedName>
</protein>
<dbReference type="AlphaFoldDB" id="A0A0E0P518"/>
<dbReference type="EnsemblPlants" id="ORUFI04G02270.1">
    <property type="protein sequence ID" value="ORUFI04G02270.1"/>
    <property type="gene ID" value="ORUFI04G02270"/>
</dbReference>
<name>A0A0E0P518_ORYRU</name>
<feature type="region of interest" description="Disordered" evidence="1">
    <location>
        <begin position="28"/>
        <end position="132"/>
    </location>
</feature>
<dbReference type="Proteomes" id="UP000008022">
    <property type="component" value="Unassembled WGS sequence"/>
</dbReference>
<keyword evidence="3" id="KW-1185">Reference proteome</keyword>
<evidence type="ECO:0000313" key="3">
    <source>
        <dbReference type="Proteomes" id="UP000008022"/>
    </source>
</evidence>
<sequence length="132" mass="13671">MAQQVRRSATVFFTSGRRRHCRFRLLRSGPLSSPSFPPLPAGGGGVSRPRGWRLGCGLTRARTRGGGGTGVAQGAAVGDGGRRRPRRAAAITAGQRATATGAAAGGDSSAPFQRLGIRKSSNRPPGRCLGYQ</sequence>
<dbReference type="Gramene" id="ORUFI04G02270.1">
    <property type="protein sequence ID" value="ORUFI04G02270.1"/>
    <property type="gene ID" value="ORUFI04G02270"/>
</dbReference>
<evidence type="ECO:0000313" key="2">
    <source>
        <dbReference type="EnsemblPlants" id="ORUFI04G02270.1"/>
    </source>
</evidence>
<accession>A0A0E0P518</accession>
<evidence type="ECO:0000256" key="1">
    <source>
        <dbReference type="SAM" id="MobiDB-lite"/>
    </source>
</evidence>
<proteinExistence type="predicted"/>
<feature type="compositionally biased region" description="Low complexity" evidence="1">
    <location>
        <begin position="88"/>
        <end position="106"/>
    </location>
</feature>
<reference evidence="3" key="1">
    <citation type="submission" date="2013-06" db="EMBL/GenBank/DDBJ databases">
        <authorList>
            <person name="Zhao Q."/>
        </authorList>
    </citation>
    <scope>NUCLEOTIDE SEQUENCE</scope>
    <source>
        <strain evidence="3">cv. W1943</strain>
    </source>
</reference>